<evidence type="ECO:0000313" key="3">
    <source>
        <dbReference type="EMBL" id="KAK2627407.1"/>
    </source>
</evidence>
<gene>
    <name evidence="3" type="ORF">QTJ16_003373</name>
</gene>
<evidence type="ECO:0000313" key="4">
    <source>
        <dbReference type="Proteomes" id="UP001285354"/>
    </source>
</evidence>
<dbReference type="Proteomes" id="UP001285354">
    <property type="component" value="Unassembled WGS sequence"/>
</dbReference>
<keyword evidence="4" id="KW-1185">Reference proteome</keyword>
<accession>A0AAD9WDC3</accession>
<sequence>MDQSKPAASRFFGYPKAVKAPHVPYNKKDDANPVFQGTLLVIGAWIVAHLQFVQKVLWANAGFNGLRELRHLKDYSERWDPTVIPISAGVASRVKPLESRSFLSLSEALPGRYRSISEYHAMYLSGELTPLVVVESLLPLIRRDVRPPSRHSIAFIDSKVEQVLELARASTLRYKQGAPLGIFDGVPTAIKDETDVAGYRTTSGCQRNDNLFPVAQTSSWPVRLLQDAGGIILGKLNMHELGADTTNNNPNWGTPRNPHNDQYYTGGSSGGAAYVVSAGLMPFALGADGGGSIRIPSSFCGIYGLKPSHNRLEDLGSTVTVSGPLAATMSDLEIAYRIMANPDPSDPTASLFGPEKSTTPDRPKVIGIYKEWFDRADASVRKLCNEAVAYYKDKLGYEVIDITIPYVSEGQIAHAFTILSEMAVRARAKPVKAANWLHGLNPANQVLLAVGAQTPAQDYLLAQQLRNMLMQHLAFLYEQHPGLIIVTPTSPMVGWPIAAESDLRHGITDGNTSIRNMEYVWLANFCGNPAITCPVGYVEPVQGEGNVPVGIMAMGEWASELQLLKWGRECEAWLNEVYPGGRQRPRNWEDVVASAKEKMVL</sequence>
<dbReference type="SUPFAM" id="SSF75304">
    <property type="entry name" value="Amidase signature (AS) enzymes"/>
    <property type="match status" value="1"/>
</dbReference>
<dbReference type="InterPro" id="IPR023631">
    <property type="entry name" value="Amidase_dom"/>
</dbReference>
<protein>
    <recommendedName>
        <fullName evidence="2">Amidase domain-containing protein</fullName>
    </recommendedName>
</protein>
<evidence type="ECO:0000256" key="1">
    <source>
        <dbReference type="ARBA" id="ARBA00009199"/>
    </source>
</evidence>
<comment type="caution">
    <text evidence="3">The sequence shown here is derived from an EMBL/GenBank/DDBJ whole genome shotgun (WGS) entry which is preliminary data.</text>
</comment>
<dbReference type="InterPro" id="IPR020556">
    <property type="entry name" value="Amidase_CS"/>
</dbReference>
<dbReference type="Pfam" id="PF01425">
    <property type="entry name" value="Amidase"/>
    <property type="match status" value="1"/>
</dbReference>
<dbReference type="PROSITE" id="PS00571">
    <property type="entry name" value="AMIDASES"/>
    <property type="match status" value="1"/>
</dbReference>
<dbReference type="EMBL" id="JAUBYV010000004">
    <property type="protein sequence ID" value="KAK2627407.1"/>
    <property type="molecule type" value="Genomic_DNA"/>
</dbReference>
<reference evidence="3" key="1">
    <citation type="submission" date="2023-06" db="EMBL/GenBank/DDBJ databases">
        <title>Draft genome of Marssonina rosae.</title>
        <authorList>
            <person name="Cheng Q."/>
        </authorList>
    </citation>
    <scope>NUCLEOTIDE SEQUENCE</scope>
    <source>
        <strain evidence="3">R4</strain>
    </source>
</reference>
<name>A0AAD9WDC3_9HELO</name>
<dbReference type="PANTHER" id="PTHR11895">
    <property type="entry name" value="TRANSAMIDASE"/>
    <property type="match status" value="1"/>
</dbReference>
<dbReference type="InterPro" id="IPR000120">
    <property type="entry name" value="Amidase"/>
</dbReference>
<proteinExistence type="inferred from homology"/>
<dbReference type="Gene3D" id="3.90.1300.10">
    <property type="entry name" value="Amidase signature (AS) domain"/>
    <property type="match status" value="1"/>
</dbReference>
<dbReference type="AlphaFoldDB" id="A0AAD9WDC3"/>
<dbReference type="InterPro" id="IPR036928">
    <property type="entry name" value="AS_sf"/>
</dbReference>
<organism evidence="3 4">
    <name type="scientific">Diplocarpon rosae</name>
    <dbReference type="NCBI Taxonomy" id="946125"/>
    <lineage>
        <taxon>Eukaryota</taxon>
        <taxon>Fungi</taxon>
        <taxon>Dikarya</taxon>
        <taxon>Ascomycota</taxon>
        <taxon>Pezizomycotina</taxon>
        <taxon>Leotiomycetes</taxon>
        <taxon>Helotiales</taxon>
        <taxon>Drepanopezizaceae</taxon>
        <taxon>Diplocarpon</taxon>
    </lineage>
</organism>
<dbReference type="PANTHER" id="PTHR11895:SF67">
    <property type="entry name" value="AMIDASE DOMAIN-CONTAINING PROTEIN"/>
    <property type="match status" value="1"/>
</dbReference>
<dbReference type="GO" id="GO:0003824">
    <property type="term" value="F:catalytic activity"/>
    <property type="evidence" value="ECO:0007669"/>
    <property type="project" value="InterPro"/>
</dbReference>
<feature type="domain" description="Amidase" evidence="2">
    <location>
        <begin position="155"/>
        <end position="564"/>
    </location>
</feature>
<evidence type="ECO:0000259" key="2">
    <source>
        <dbReference type="Pfam" id="PF01425"/>
    </source>
</evidence>
<comment type="similarity">
    <text evidence="1">Belongs to the amidase family.</text>
</comment>